<feature type="compositionally biased region" description="Basic and acidic residues" evidence="1">
    <location>
        <begin position="20"/>
        <end position="30"/>
    </location>
</feature>
<sequence>MAPTVSCSATTAAPSLSGEQQKHQLKERAHQKPAAPERAGPCHNHRSTESSICQEGLGVFSLNDTLATFIAAAEPNNVDVVYGFQAGTGSIDLAYAAYRADNTLLQRAIELVLTPTSRSRKTGKQYLFVNAKTAEYLQFEHRGSTTRCTQLVKTFTRGQVEGYVSDAVQISKVGDGHTYGDVEGVTLVDGPTNTQGSILFSQQGVSAYNVDLRAPPHEFVERATIAEDVEKGAGAVSNTDGIAAVGTALGARYPYGLVLVHDDTNEPLEAVPTTKPTSNS</sequence>
<dbReference type="Proteomes" id="UP001444661">
    <property type="component" value="Unassembled WGS sequence"/>
</dbReference>
<name>A0ABR1TDQ7_9PEZI</name>
<evidence type="ECO:0000313" key="4">
    <source>
        <dbReference type="Proteomes" id="UP001444661"/>
    </source>
</evidence>
<proteinExistence type="predicted"/>
<feature type="compositionally biased region" description="Polar residues" evidence="1">
    <location>
        <begin position="1"/>
        <end position="19"/>
    </location>
</feature>
<feature type="region of interest" description="Disordered" evidence="1">
    <location>
        <begin position="1"/>
        <end position="47"/>
    </location>
</feature>
<gene>
    <name evidence="3" type="ORF">PG993_004099</name>
</gene>
<dbReference type="Pfam" id="PF02333">
    <property type="entry name" value="Phytase"/>
    <property type="match status" value="1"/>
</dbReference>
<dbReference type="InterPro" id="IPR011042">
    <property type="entry name" value="6-blade_b-propeller_TolB-like"/>
</dbReference>
<evidence type="ECO:0000259" key="2">
    <source>
        <dbReference type="Pfam" id="PF02333"/>
    </source>
</evidence>
<organism evidence="3 4">
    <name type="scientific">Apiospora rasikravindrae</name>
    <dbReference type="NCBI Taxonomy" id="990691"/>
    <lineage>
        <taxon>Eukaryota</taxon>
        <taxon>Fungi</taxon>
        <taxon>Dikarya</taxon>
        <taxon>Ascomycota</taxon>
        <taxon>Pezizomycotina</taxon>
        <taxon>Sordariomycetes</taxon>
        <taxon>Xylariomycetidae</taxon>
        <taxon>Amphisphaeriales</taxon>
        <taxon>Apiosporaceae</taxon>
        <taxon>Apiospora</taxon>
    </lineage>
</organism>
<protein>
    <submittedName>
        <fullName evidence="3">3-phytase</fullName>
    </submittedName>
</protein>
<evidence type="ECO:0000256" key="1">
    <source>
        <dbReference type="SAM" id="MobiDB-lite"/>
    </source>
</evidence>
<dbReference type="Gene3D" id="2.120.10.30">
    <property type="entry name" value="TolB, C-terminal domain"/>
    <property type="match status" value="2"/>
</dbReference>
<accession>A0ABR1TDQ7</accession>
<dbReference type="InterPro" id="IPR003431">
    <property type="entry name" value="B-propeller_Phytase"/>
</dbReference>
<feature type="domain" description="BPP" evidence="2">
    <location>
        <begin position="170"/>
        <end position="265"/>
    </location>
</feature>
<reference evidence="3 4" key="1">
    <citation type="submission" date="2023-01" db="EMBL/GenBank/DDBJ databases">
        <title>Analysis of 21 Apiospora genomes using comparative genomics revels a genus with tremendous synthesis potential of carbohydrate active enzymes and secondary metabolites.</title>
        <authorList>
            <person name="Sorensen T."/>
        </authorList>
    </citation>
    <scope>NUCLEOTIDE SEQUENCE [LARGE SCALE GENOMIC DNA]</scope>
    <source>
        <strain evidence="3 4">CBS 33761</strain>
    </source>
</reference>
<dbReference type="SUPFAM" id="SSF50956">
    <property type="entry name" value="Thermostable phytase (3-phytase)"/>
    <property type="match status" value="1"/>
</dbReference>
<comment type="caution">
    <text evidence="3">The sequence shown here is derived from an EMBL/GenBank/DDBJ whole genome shotgun (WGS) entry which is preliminary data.</text>
</comment>
<dbReference type="EMBL" id="JAQQWK010000003">
    <property type="protein sequence ID" value="KAK8044075.1"/>
    <property type="molecule type" value="Genomic_DNA"/>
</dbReference>
<keyword evidence="4" id="KW-1185">Reference proteome</keyword>
<evidence type="ECO:0000313" key="3">
    <source>
        <dbReference type="EMBL" id="KAK8044075.1"/>
    </source>
</evidence>